<dbReference type="InterPro" id="IPR001189">
    <property type="entry name" value="Mn/Fe_SOD"/>
</dbReference>
<dbReference type="InterPro" id="IPR036314">
    <property type="entry name" value="SOD_C_sf"/>
</dbReference>
<keyword evidence="8" id="KW-0732">Signal</keyword>
<dbReference type="GO" id="GO:0005737">
    <property type="term" value="C:cytoplasm"/>
    <property type="evidence" value="ECO:0007669"/>
    <property type="project" value="TreeGrafter"/>
</dbReference>
<evidence type="ECO:0000256" key="8">
    <source>
        <dbReference type="SAM" id="SignalP"/>
    </source>
</evidence>
<evidence type="ECO:0000256" key="4">
    <source>
        <dbReference type="ARBA" id="ARBA00023002"/>
    </source>
</evidence>
<dbReference type="EMBL" id="HBIU01032681">
    <property type="protein sequence ID" value="CAE0636312.1"/>
    <property type="molecule type" value="Transcribed_RNA"/>
</dbReference>
<comment type="cofactor">
    <cofactor evidence="1">
        <name>Fe cation</name>
        <dbReference type="ChEBI" id="CHEBI:24875"/>
    </cofactor>
</comment>
<dbReference type="Pfam" id="PF00081">
    <property type="entry name" value="Sod_Fe_N"/>
    <property type="match status" value="1"/>
</dbReference>
<evidence type="ECO:0000259" key="9">
    <source>
        <dbReference type="Pfam" id="PF00081"/>
    </source>
</evidence>
<feature type="domain" description="Manganese/iron superoxide dismutase N-terminal" evidence="9">
    <location>
        <begin position="28"/>
        <end position="118"/>
    </location>
</feature>
<keyword evidence="3 6" id="KW-0479">Metal-binding</keyword>
<dbReference type="EC" id="1.15.1.1" evidence="7"/>
<feature type="binding site" evidence="6">
    <location>
        <position position="204"/>
    </location>
    <ligand>
        <name>Mn(2+)</name>
        <dbReference type="ChEBI" id="CHEBI:29035"/>
    </ligand>
</feature>
<dbReference type="GO" id="GO:0046872">
    <property type="term" value="F:metal ion binding"/>
    <property type="evidence" value="ECO:0007669"/>
    <property type="project" value="UniProtKB-KW"/>
</dbReference>
<evidence type="ECO:0000313" key="11">
    <source>
        <dbReference type="EMBL" id="CAE0636312.1"/>
    </source>
</evidence>
<feature type="binding site" evidence="6">
    <location>
        <position position="200"/>
    </location>
    <ligand>
        <name>Mn(2+)</name>
        <dbReference type="ChEBI" id="CHEBI:29035"/>
    </ligand>
</feature>
<reference evidence="11" key="1">
    <citation type="submission" date="2021-01" db="EMBL/GenBank/DDBJ databases">
        <authorList>
            <person name="Corre E."/>
            <person name="Pelletier E."/>
            <person name="Niang G."/>
            <person name="Scheremetjew M."/>
            <person name="Finn R."/>
            <person name="Kale V."/>
            <person name="Holt S."/>
            <person name="Cochrane G."/>
            <person name="Meng A."/>
            <person name="Brown T."/>
            <person name="Cohen L."/>
        </authorList>
    </citation>
    <scope>NUCLEOTIDE SEQUENCE</scope>
    <source>
        <strain evidence="11">CCMP3107</strain>
    </source>
</reference>
<evidence type="ECO:0000259" key="10">
    <source>
        <dbReference type="Pfam" id="PF02777"/>
    </source>
</evidence>
<evidence type="ECO:0000256" key="7">
    <source>
        <dbReference type="RuleBase" id="RU000414"/>
    </source>
</evidence>
<comment type="function">
    <text evidence="7">Destroys radicals which are normally produced within the cells and which are toxic to biological systems.</text>
</comment>
<protein>
    <recommendedName>
        <fullName evidence="7">Superoxide dismutase</fullName>
        <ecNumber evidence="7">1.15.1.1</ecNumber>
    </recommendedName>
</protein>
<comment type="similarity">
    <text evidence="2 7">Belongs to the iron/manganese superoxide dismutase family.</text>
</comment>
<name>A0A6V2WS91_HETAK</name>
<keyword evidence="4 7" id="KW-0560">Oxidoreductase</keyword>
<dbReference type="PANTHER" id="PTHR43595:SF2">
    <property type="entry name" value="SMALL RIBOSOMAL SUBUNIT PROTEIN MS42"/>
    <property type="match status" value="1"/>
</dbReference>
<dbReference type="SUPFAM" id="SSF46609">
    <property type="entry name" value="Fe,Mn superoxide dismutase (SOD), N-terminal domain"/>
    <property type="match status" value="1"/>
</dbReference>
<dbReference type="Pfam" id="PF02777">
    <property type="entry name" value="Sod_Fe_C"/>
    <property type="match status" value="1"/>
</dbReference>
<dbReference type="PROSITE" id="PS00088">
    <property type="entry name" value="SOD_MN"/>
    <property type="match status" value="1"/>
</dbReference>
<dbReference type="PIRSF" id="PIRSF000349">
    <property type="entry name" value="SODismutase"/>
    <property type="match status" value="1"/>
</dbReference>
<accession>A0A6V2WS91</accession>
<gene>
    <name evidence="11" type="ORF">HAKA00212_LOCUS15072</name>
</gene>
<feature type="binding site" evidence="6">
    <location>
        <position position="111"/>
    </location>
    <ligand>
        <name>Mn(2+)</name>
        <dbReference type="ChEBI" id="CHEBI:29035"/>
    </ligand>
</feature>
<evidence type="ECO:0000256" key="1">
    <source>
        <dbReference type="ARBA" id="ARBA00001962"/>
    </source>
</evidence>
<dbReference type="InterPro" id="IPR019833">
    <property type="entry name" value="Mn/Fe_SOD_BS"/>
</dbReference>
<organism evidence="11">
    <name type="scientific">Heterosigma akashiwo</name>
    <name type="common">Chromophytic alga</name>
    <name type="synonym">Heterosigma carterae</name>
    <dbReference type="NCBI Taxonomy" id="2829"/>
    <lineage>
        <taxon>Eukaryota</taxon>
        <taxon>Sar</taxon>
        <taxon>Stramenopiles</taxon>
        <taxon>Ochrophyta</taxon>
        <taxon>Raphidophyceae</taxon>
        <taxon>Chattonellales</taxon>
        <taxon>Chattonellaceae</taxon>
        <taxon>Heterosigma</taxon>
    </lineage>
</organism>
<proteinExistence type="inferred from homology"/>
<evidence type="ECO:0000256" key="3">
    <source>
        <dbReference type="ARBA" id="ARBA00022723"/>
    </source>
</evidence>
<feature type="signal peptide" evidence="8">
    <location>
        <begin position="1"/>
        <end position="23"/>
    </location>
</feature>
<evidence type="ECO:0000256" key="6">
    <source>
        <dbReference type="PIRSR" id="PIRSR000349-1"/>
    </source>
</evidence>
<dbReference type="FunFam" id="3.55.40.20:FF:000004">
    <property type="entry name" value="Superoxide dismutase [Fe]"/>
    <property type="match status" value="1"/>
</dbReference>
<dbReference type="GO" id="GO:0004784">
    <property type="term" value="F:superoxide dismutase activity"/>
    <property type="evidence" value="ECO:0007669"/>
    <property type="project" value="UniProtKB-EC"/>
</dbReference>
<dbReference type="PROSITE" id="PS51257">
    <property type="entry name" value="PROKAR_LIPOPROTEIN"/>
    <property type="match status" value="1"/>
</dbReference>
<comment type="catalytic activity">
    <reaction evidence="7">
        <text>2 superoxide + 2 H(+) = H2O2 + O2</text>
        <dbReference type="Rhea" id="RHEA:20696"/>
        <dbReference type="ChEBI" id="CHEBI:15378"/>
        <dbReference type="ChEBI" id="CHEBI:15379"/>
        <dbReference type="ChEBI" id="CHEBI:16240"/>
        <dbReference type="ChEBI" id="CHEBI:18421"/>
        <dbReference type="EC" id="1.15.1.1"/>
    </reaction>
</comment>
<dbReference type="PRINTS" id="PR01703">
    <property type="entry name" value="MNSODISMTASE"/>
</dbReference>
<dbReference type="SUPFAM" id="SSF54719">
    <property type="entry name" value="Fe,Mn superoxide dismutase (SOD), C-terminal domain"/>
    <property type="match status" value="1"/>
</dbReference>
<dbReference type="PANTHER" id="PTHR43595">
    <property type="entry name" value="37S RIBOSOMAL PROTEIN S26, MITOCHONDRIAL"/>
    <property type="match status" value="1"/>
</dbReference>
<dbReference type="InterPro" id="IPR019831">
    <property type="entry name" value="Mn/Fe_SOD_N"/>
</dbReference>
<feature type="binding site" evidence="6">
    <location>
        <position position="50"/>
    </location>
    <ligand>
        <name>Mn(2+)</name>
        <dbReference type="ChEBI" id="CHEBI:29035"/>
    </ligand>
</feature>
<keyword evidence="5" id="KW-0408">Iron</keyword>
<sequence>MLSKLLPTITLLVACFSAHRCGAQNLPVPPLPYDYNALEPFMDEETVRVHHLGHHAASTHALNKVLSTLREHPETKHLAKMGVDKLLHHLDEVPEEFRTAVANAGGGYVNHELFWNTLAPGGGGGGGPVDARLLDEVAARFGSAEGLREALGEAAGQLYGSGWVWLVYNSLSAQLEILTTANQEHPAAAHPGSFPLLALDLWEHAYYLKHQNRRADYVEAFWALIDWEEVARRLEDASKHMLDGHQEL</sequence>
<dbReference type="Gene3D" id="1.10.287.990">
    <property type="entry name" value="Fe,Mn superoxide dismutase (SOD) domain"/>
    <property type="match status" value="1"/>
</dbReference>
<dbReference type="InterPro" id="IPR036324">
    <property type="entry name" value="Mn/Fe_SOD_N_sf"/>
</dbReference>
<dbReference type="Gene3D" id="3.55.40.20">
    <property type="entry name" value="Iron/manganese superoxide dismutase, C-terminal domain"/>
    <property type="match status" value="1"/>
</dbReference>
<evidence type="ECO:0000256" key="5">
    <source>
        <dbReference type="ARBA" id="ARBA00023004"/>
    </source>
</evidence>
<dbReference type="AlphaFoldDB" id="A0A6V2WS91"/>
<evidence type="ECO:0000256" key="2">
    <source>
        <dbReference type="ARBA" id="ARBA00008714"/>
    </source>
</evidence>
<dbReference type="InterPro" id="IPR019832">
    <property type="entry name" value="Mn/Fe_SOD_C"/>
</dbReference>
<feature type="domain" description="Manganese/iron superoxide dismutase C-terminal" evidence="10">
    <location>
        <begin position="132"/>
        <end position="233"/>
    </location>
</feature>
<feature type="chain" id="PRO_5030161026" description="Superoxide dismutase" evidence="8">
    <location>
        <begin position="24"/>
        <end position="248"/>
    </location>
</feature>